<evidence type="ECO:0000256" key="1">
    <source>
        <dbReference type="SAM" id="SignalP"/>
    </source>
</evidence>
<accession>A0A8T2TE28</accession>
<dbReference type="Proteomes" id="UP000825935">
    <property type="component" value="Chromosome 14"/>
</dbReference>
<keyword evidence="1" id="KW-0732">Signal</keyword>
<comment type="caution">
    <text evidence="2">The sequence shown here is derived from an EMBL/GenBank/DDBJ whole genome shotgun (WGS) entry which is preliminary data.</text>
</comment>
<evidence type="ECO:0000313" key="3">
    <source>
        <dbReference type="Proteomes" id="UP000825935"/>
    </source>
</evidence>
<gene>
    <name evidence="2" type="ORF">KP509_14G088900</name>
</gene>
<proteinExistence type="predicted"/>
<evidence type="ECO:0000313" key="2">
    <source>
        <dbReference type="EMBL" id="KAH7416382.1"/>
    </source>
</evidence>
<name>A0A8T2TE28_CERRI</name>
<organism evidence="2 3">
    <name type="scientific">Ceratopteris richardii</name>
    <name type="common">Triangle waterfern</name>
    <dbReference type="NCBI Taxonomy" id="49495"/>
    <lineage>
        <taxon>Eukaryota</taxon>
        <taxon>Viridiplantae</taxon>
        <taxon>Streptophyta</taxon>
        <taxon>Embryophyta</taxon>
        <taxon>Tracheophyta</taxon>
        <taxon>Polypodiopsida</taxon>
        <taxon>Polypodiidae</taxon>
        <taxon>Polypodiales</taxon>
        <taxon>Pteridineae</taxon>
        <taxon>Pteridaceae</taxon>
        <taxon>Parkerioideae</taxon>
        <taxon>Ceratopteris</taxon>
    </lineage>
</organism>
<protein>
    <submittedName>
        <fullName evidence="2">Uncharacterized protein</fullName>
    </submittedName>
</protein>
<keyword evidence="3" id="KW-1185">Reference proteome</keyword>
<reference evidence="2" key="1">
    <citation type="submission" date="2021-08" db="EMBL/GenBank/DDBJ databases">
        <title>WGS assembly of Ceratopteris richardii.</title>
        <authorList>
            <person name="Marchant D.B."/>
            <person name="Chen G."/>
            <person name="Jenkins J."/>
            <person name="Shu S."/>
            <person name="Leebens-Mack J."/>
            <person name="Grimwood J."/>
            <person name="Schmutz J."/>
            <person name="Soltis P."/>
            <person name="Soltis D."/>
            <person name="Chen Z.-H."/>
        </authorList>
    </citation>
    <scope>NUCLEOTIDE SEQUENCE</scope>
    <source>
        <strain evidence="2">Whitten #5841</strain>
        <tissue evidence="2">Leaf</tissue>
    </source>
</reference>
<feature type="chain" id="PRO_5035826131" evidence="1">
    <location>
        <begin position="20"/>
        <end position="127"/>
    </location>
</feature>
<dbReference type="AlphaFoldDB" id="A0A8T2TE28"/>
<dbReference type="EMBL" id="CM035419">
    <property type="protein sequence ID" value="KAH7416382.1"/>
    <property type="molecule type" value="Genomic_DNA"/>
</dbReference>
<feature type="signal peptide" evidence="1">
    <location>
        <begin position="1"/>
        <end position="19"/>
    </location>
</feature>
<sequence length="127" mass="14212">MPSILCCNITLLMLPGCEAHYSVRYLFTPEGCKDKYSSHWKICRNYQIPERSCTTRACIRKSDSECSLYLSLCVCSAGIGVTGKIYEGYVHEINKIASTYLSISSLALQRERFSATNQNPIKGSDPL</sequence>